<evidence type="ECO:0000256" key="1">
    <source>
        <dbReference type="SAM" id="MobiDB-lite"/>
    </source>
</evidence>
<dbReference type="EMBL" id="CP000393">
    <property type="protein sequence ID" value="ABG50725.1"/>
    <property type="molecule type" value="Genomic_DNA"/>
</dbReference>
<reference evidence="2" key="1">
    <citation type="submission" date="2006-06" db="EMBL/GenBank/DDBJ databases">
        <title>Complete sequence of Trichodesmium erythraeum IMS101.</title>
        <authorList>
            <consortium name="US DOE Joint Genome Institute"/>
            <person name="Copeland A."/>
            <person name="Lucas S."/>
            <person name="Lapidus A."/>
            <person name="Barry K."/>
            <person name="Detter J.C."/>
            <person name="Glavina del Rio T."/>
            <person name="Hammon N."/>
            <person name="Israni S."/>
            <person name="Dalin E."/>
            <person name="Tice H."/>
            <person name="Pitluck S."/>
            <person name="Kiss H."/>
            <person name="Munk A.C."/>
            <person name="Brettin T."/>
            <person name="Bruce D."/>
            <person name="Han C."/>
            <person name="Tapia R."/>
            <person name="Gilna P."/>
            <person name="Schmutz J."/>
            <person name="Larimer F."/>
            <person name="Land M."/>
            <person name="Hauser L."/>
            <person name="Kyrpides N."/>
            <person name="Kim E."/>
            <person name="Richardson P."/>
        </authorList>
    </citation>
    <scope>NUCLEOTIDE SEQUENCE [LARGE SCALE GENOMIC DNA]</scope>
    <source>
        <strain evidence="2">IMS101</strain>
    </source>
</reference>
<proteinExistence type="predicted"/>
<dbReference type="STRING" id="203124.Tery_1429"/>
<dbReference type="OrthoDB" id="9764216at2"/>
<accession>Q115U9</accession>
<protein>
    <recommendedName>
        <fullName evidence="3">VWA containing CoxE family protein</fullName>
    </recommendedName>
</protein>
<dbReference type="RefSeq" id="WP_011611102.1">
    <property type="nucleotide sequence ID" value="NC_008312.1"/>
</dbReference>
<feature type="region of interest" description="Disordered" evidence="1">
    <location>
        <begin position="94"/>
        <end position="143"/>
    </location>
</feature>
<evidence type="ECO:0000313" key="2">
    <source>
        <dbReference type="EMBL" id="ABG50725.1"/>
    </source>
</evidence>
<dbReference type="eggNOG" id="COG3825">
    <property type="taxonomic scope" value="Bacteria"/>
</dbReference>
<name>Q115U9_TRIEI</name>
<feature type="compositionally biased region" description="Polar residues" evidence="1">
    <location>
        <begin position="103"/>
        <end position="125"/>
    </location>
</feature>
<evidence type="ECO:0008006" key="3">
    <source>
        <dbReference type="Google" id="ProtNLM"/>
    </source>
</evidence>
<organism evidence="2">
    <name type="scientific">Trichodesmium erythraeum (strain IMS101)</name>
    <dbReference type="NCBI Taxonomy" id="203124"/>
    <lineage>
        <taxon>Bacteria</taxon>
        <taxon>Bacillati</taxon>
        <taxon>Cyanobacteriota</taxon>
        <taxon>Cyanophyceae</taxon>
        <taxon>Oscillatoriophycideae</taxon>
        <taxon>Oscillatoriales</taxon>
        <taxon>Microcoleaceae</taxon>
        <taxon>Trichodesmium</taxon>
    </lineage>
</organism>
<dbReference type="KEGG" id="ter:Tery_1429"/>
<sequence length="386" mass="44708">MVDFELLIVEFETILLPLFNRLRQKDIPVGISEYLLAIKMIQSRGAWQDIERLKRLLCLLWVKSLEDQYIFNQLFEELVRPELEKQLLEADKSPLPKIDEDSTSPPQKTENLDINSNPISQVSSKVQKENKPQPNQPTNSIPIRDFSRKSLSEITPIKLRFRQSYNLIPRLPITRREMTSIWRNLRLLKREGAPENLDVQGTINLFYKMGFFSGVVLQPSRKNQVKLVLLIDCEGSMSPFKLLIDTLQESIEKVGLLNQKNIFYFHNVPRGYLFTKPNLTKPLPIEEILSQEVGNNSVVIVSDGGAARRTYDSERFHQTKEFIRQLSDKTYLYGWLNPVPEFQWRMTTAEDIATFIPMYSLNPQGLNDLVKILLGYPFPMGVNLHG</sequence>
<gene>
    <name evidence="2" type="ordered locus">Tery_1429</name>
</gene>
<dbReference type="HOGENOM" id="CLU_789492_0_0_3"/>
<dbReference type="AlphaFoldDB" id="Q115U9"/>
<dbReference type="PANTHER" id="PTHR39338">
    <property type="entry name" value="BLL5662 PROTEIN-RELATED"/>
    <property type="match status" value="1"/>
</dbReference>
<dbReference type="PANTHER" id="PTHR39338:SF7">
    <property type="entry name" value="BLL6692 PROTEIN"/>
    <property type="match status" value="1"/>
</dbReference>
<feature type="compositionally biased region" description="Polar residues" evidence="1">
    <location>
        <begin position="132"/>
        <end position="141"/>
    </location>
</feature>